<proteinExistence type="predicted"/>
<keyword evidence="1" id="KW-1133">Transmembrane helix</keyword>
<evidence type="ECO:0000313" key="2">
    <source>
        <dbReference type="EMBL" id="MDF8264223.1"/>
    </source>
</evidence>
<name>A0ABT6C6M9_9MICO</name>
<keyword evidence="1" id="KW-0812">Transmembrane</keyword>
<reference evidence="2 3" key="1">
    <citation type="submission" date="2023-03" db="EMBL/GenBank/DDBJ databases">
        <title>YIM 133296 draft genome.</title>
        <authorList>
            <person name="Xiong L."/>
        </authorList>
    </citation>
    <scope>NUCLEOTIDE SEQUENCE [LARGE SCALE GENOMIC DNA]</scope>
    <source>
        <strain evidence="2 3">YIM 133296</strain>
    </source>
</reference>
<gene>
    <name evidence="2" type="ORF">P4R38_08220</name>
</gene>
<keyword evidence="1" id="KW-0472">Membrane</keyword>
<evidence type="ECO:0000313" key="3">
    <source>
        <dbReference type="Proteomes" id="UP001528912"/>
    </source>
</evidence>
<comment type="caution">
    <text evidence="2">The sequence shown here is derived from an EMBL/GenBank/DDBJ whole genome shotgun (WGS) entry which is preliminary data.</text>
</comment>
<keyword evidence="3" id="KW-1185">Reference proteome</keyword>
<feature type="transmembrane region" description="Helical" evidence="1">
    <location>
        <begin position="12"/>
        <end position="31"/>
    </location>
</feature>
<accession>A0ABT6C6M9</accession>
<dbReference type="Proteomes" id="UP001528912">
    <property type="component" value="Unassembled WGS sequence"/>
</dbReference>
<feature type="non-terminal residue" evidence="2">
    <location>
        <position position="190"/>
    </location>
</feature>
<evidence type="ECO:0000256" key="1">
    <source>
        <dbReference type="SAM" id="Phobius"/>
    </source>
</evidence>
<dbReference type="RefSeq" id="WP_277191838.1">
    <property type="nucleotide sequence ID" value="NZ_JAROAV010000027.1"/>
</dbReference>
<sequence>MSSTSSKTRLGIAGALVLLGLILLIVGLLSGGSVKLQGFNNGQQINAKDAGFSVFSPDQSARSAVTCQADQGGQKSTLDRPSNDFSISADGTKYWEIARSTDGMKSGTYTVTCSGKDGVQTFAGAKEGKAGGGALRLLGLILGPILLLAGLALAAISLMRKKSATGDQQNAYNQQGAYGQQGGYNQGQSG</sequence>
<organism evidence="2 3">
    <name type="scientific">Luteipulveratus flavus</name>
    <dbReference type="NCBI Taxonomy" id="3031728"/>
    <lineage>
        <taxon>Bacteria</taxon>
        <taxon>Bacillati</taxon>
        <taxon>Actinomycetota</taxon>
        <taxon>Actinomycetes</taxon>
        <taxon>Micrococcales</taxon>
        <taxon>Dermacoccaceae</taxon>
        <taxon>Luteipulveratus</taxon>
    </lineage>
</organism>
<protein>
    <submittedName>
        <fullName evidence="2">Uncharacterized protein</fullName>
    </submittedName>
</protein>
<feature type="transmembrane region" description="Helical" evidence="1">
    <location>
        <begin position="137"/>
        <end position="159"/>
    </location>
</feature>
<dbReference type="EMBL" id="JAROAV010000027">
    <property type="protein sequence ID" value="MDF8264223.1"/>
    <property type="molecule type" value="Genomic_DNA"/>
</dbReference>